<gene>
    <name evidence="2" type="ORF">GOC74_00820</name>
</gene>
<dbReference type="Pfam" id="PF11495">
    <property type="entry name" value="Regulator_TrmB"/>
    <property type="match status" value="1"/>
</dbReference>
<evidence type="ECO:0000259" key="1">
    <source>
        <dbReference type="Pfam" id="PF11495"/>
    </source>
</evidence>
<dbReference type="AlphaFoldDB" id="A0A847UBL8"/>
<comment type="caution">
    <text evidence="2">The sequence shown here is derived from an EMBL/GenBank/DDBJ whole genome shotgun (WGS) entry which is preliminary data.</text>
</comment>
<dbReference type="Proteomes" id="UP000608662">
    <property type="component" value="Unassembled WGS sequence"/>
</dbReference>
<dbReference type="InterPro" id="IPR021586">
    <property type="entry name" value="Tscrpt_reg_TrmB_C"/>
</dbReference>
<dbReference type="SUPFAM" id="SSF159071">
    <property type="entry name" value="TrmB C-terminal domain-like"/>
    <property type="match status" value="1"/>
</dbReference>
<feature type="domain" description="Transcription regulator TrmB C-terminal" evidence="1">
    <location>
        <begin position="9"/>
        <end position="246"/>
    </location>
</feature>
<dbReference type="RefSeq" id="WP_170092504.1">
    <property type="nucleotide sequence ID" value="NZ_WOYG01000001.1"/>
</dbReference>
<dbReference type="OrthoDB" id="201002at2157"/>
<evidence type="ECO:0000313" key="2">
    <source>
        <dbReference type="EMBL" id="NLV08478.1"/>
    </source>
</evidence>
<proteinExistence type="predicted"/>
<dbReference type="EMBL" id="WOYG01000001">
    <property type="protein sequence ID" value="NLV08478.1"/>
    <property type="molecule type" value="Genomic_DNA"/>
</dbReference>
<evidence type="ECO:0000313" key="3">
    <source>
        <dbReference type="Proteomes" id="UP000608662"/>
    </source>
</evidence>
<organism evidence="2 3">
    <name type="scientific">Halomicrobium mukohataei</name>
    <dbReference type="NCBI Taxonomy" id="57705"/>
    <lineage>
        <taxon>Archaea</taxon>
        <taxon>Methanobacteriati</taxon>
        <taxon>Methanobacteriota</taxon>
        <taxon>Stenosarchaea group</taxon>
        <taxon>Halobacteria</taxon>
        <taxon>Halobacteriales</taxon>
        <taxon>Haloarculaceae</taxon>
        <taxon>Halomicrobium</taxon>
    </lineage>
</organism>
<accession>A0A847UBL8</accession>
<reference evidence="2" key="1">
    <citation type="submission" date="2019-12" db="EMBL/GenBank/DDBJ databases">
        <title>Whole-genome sequence of Halomicrobium mukohataei pws1.</title>
        <authorList>
            <person name="Verma D.K."/>
            <person name="Gopal K."/>
            <person name="Prasad E.S."/>
        </authorList>
    </citation>
    <scope>NUCLEOTIDE SEQUENCE</scope>
    <source>
        <strain evidence="2">Pws1</strain>
    </source>
</reference>
<name>A0A847UBL8_9EURY</name>
<protein>
    <recommendedName>
        <fullName evidence="1">Transcription regulator TrmB C-terminal domain-containing protein</fullName>
    </recommendedName>
</protein>
<sequence>MTVDTEVIERDAILDRIRALVDGAASEVALSVPHTALPELEATLSAAVDRGLLVLVLVWDPPHDERSKRELPSLANCSTVARRSEDIAPVFCCVDNERGLIGNGSSITGDSPDDVVGTFDFQEVAHGFYRDFVTNFWMFASEVHAADVPDLPATYDGIRQAVTNVALCLRDDVPIRCRATGHDPETGAERTVDGRVLNVHQRMVYPASSSLPIENSILVEDDGRHWIGGPHAVLEDLAADRLLLRRA</sequence>